<dbReference type="EMBL" id="FMPG01000014">
    <property type="protein sequence ID" value="SCT37383.1"/>
    <property type="molecule type" value="Genomic_DNA"/>
</dbReference>
<organism evidence="3 5">
    <name type="scientific">Staphylococcus caeli</name>
    <dbReference type="NCBI Taxonomy" id="2201815"/>
    <lineage>
        <taxon>Bacteria</taxon>
        <taxon>Bacillati</taxon>
        <taxon>Bacillota</taxon>
        <taxon>Bacilli</taxon>
        <taxon>Bacillales</taxon>
        <taxon>Staphylococcaceae</taxon>
        <taxon>Staphylococcus</taxon>
    </lineage>
</organism>
<dbReference type="PANTHER" id="PTHR33990">
    <property type="entry name" value="PROTEIN YJDN-RELATED"/>
    <property type="match status" value="1"/>
</dbReference>
<dbReference type="Proteomes" id="UP000095412">
    <property type="component" value="Unassembled WGS sequence"/>
</dbReference>
<accession>A0A1D4QQJ1</accession>
<dbReference type="GO" id="GO:0008168">
    <property type="term" value="F:methyltransferase activity"/>
    <property type="evidence" value="ECO:0007669"/>
    <property type="project" value="UniProtKB-KW"/>
</dbReference>
<dbReference type="PANTHER" id="PTHR33990:SF1">
    <property type="entry name" value="PROTEIN YJDN"/>
    <property type="match status" value="1"/>
</dbReference>
<keyword evidence="4" id="KW-1185">Reference proteome</keyword>
<proteinExistence type="predicted"/>
<name>A0A1D4QQJ1_9STAP</name>
<feature type="domain" description="Glyoxalase/fosfomycin resistance/dioxygenase" evidence="1">
    <location>
        <begin position="9"/>
        <end position="115"/>
    </location>
</feature>
<dbReference type="GO" id="GO:0032259">
    <property type="term" value="P:methylation"/>
    <property type="evidence" value="ECO:0007669"/>
    <property type="project" value="UniProtKB-KW"/>
</dbReference>
<reference evidence="3 5" key="2">
    <citation type="submission" date="2016-09" db="EMBL/GenBank/DDBJ databases">
        <authorList>
            <consortium name="Pathogen Informatics"/>
        </authorList>
    </citation>
    <scope>NUCLEOTIDE SEQUENCE [LARGE SCALE GENOMIC DNA]</scope>
    <source>
        <strain evidence="3 5">82B</strain>
    </source>
</reference>
<gene>
    <name evidence="3" type="ORF">SAMEA2297795_02374</name>
    <name evidence="2" type="ORF">SAMEA2297796_02166</name>
</gene>
<dbReference type="InterPro" id="IPR029068">
    <property type="entry name" value="Glyas_Bleomycin-R_OHBP_Dase"/>
</dbReference>
<dbReference type="EMBL" id="FMPI01000019">
    <property type="protein sequence ID" value="SCT32023.1"/>
    <property type="molecule type" value="Genomic_DNA"/>
</dbReference>
<dbReference type="OrthoDB" id="9795306at2"/>
<dbReference type="RefSeq" id="WP_069996321.1">
    <property type="nucleotide sequence ID" value="NZ_FMPG01000014.1"/>
</dbReference>
<dbReference type="Gene3D" id="3.10.180.10">
    <property type="entry name" value="2,3-Dihydroxybiphenyl 1,2-Dioxygenase, domain 1"/>
    <property type="match status" value="1"/>
</dbReference>
<dbReference type="SUPFAM" id="SSF54593">
    <property type="entry name" value="Glyoxalase/Bleomycin resistance protein/Dihydroxybiphenyl dioxygenase"/>
    <property type="match status" value="1"/>
</dbReference>
<protein>
    <submittedName>
        <fullName evidence="3">DNA binding 3-demethylubiquinone-9 3-methyltransferase domain-containing protein</fullName>
    </submittedName>
</protein>
<dbReference type="AlphaFoldDB" id="A0A1D4QQJ1"/>
<dbReference type="InterPro" id="IPR004360">
    <property type="entry name" value="Glyas_Fos-R_dOase_dom"/>
</dbReference>
<dbReference type="Proteomes" id="UP000095768">
    <property type="component" value="Unassembled WGS sequence"/>
</dbReference>
<evidence type="ECO:0000259" key="1">
    <source>
        <dbReference type="Pfam" id="PF00903"/>
    </source>
</evidence>
<evidence type="ECO:0000313" key="3">
    <source>
        <dbReference type="EMBL" id="SCT37383.1"/>
    </source>
</evidence>
<evidence type="ECO:0000313" key="4">
    <source>
        <dbReference type="Proteomes" id="UP000095412"/>
    </source>
</evidence>
<dbReference type="Pfam" id="PF00903">
    <property type="entry name" value="Glyoxalase"/>
    <property type="match status" value="1"/>
</dbReference>
<evidence type="ECO:0000313" key="2">
    <source>
        <dbReference type="EMBL" id="SCT32023.1"/>
    </source>
</evidence>
<keyword evidence="3" id="KW-0489">Methyltransferase</keyword>
<reference evidence="2 4" key="1">
    <citation type="submission" date="2016-09" db="EMBL/GenBank/DDBJ databases">
        <authorList>
            <consortium name="Pathogen Informatics"/>
            <person name="Sun Q."/>
            <person name="Inoue M."/>
        </authorList>
    </citation>
    <scope>NUCLEOTIDE SEQUENCE [LARGE SCALE GENOMIC DNA]</scope>
    <source>
        <strain evidence="2 4">82C</strain>
    </source>
</reference>
<keyword evidence="3" id="KW-0808">Transferase</keyword>
<keyword evidence="3" id="KW-0830">Ubiquinone</keyword>
<sequence>MMQLSPFIKVDDVKEAINFYKNAFGGEVNVLNEKNEQWLHAELHISETVILHISSTYGREWHNDNTNIILTFDQLETQQSVYDALSEFGDPHMSIEKTFFGAMHGQVKDRYEVNWLMNCFLK</sequence>
<evidence type="ECO:0000313" key="5">
    <source>
        <dbReference type="Proteomes" id="UP000095768"/>
    </source>
</evidence>